<dbReference type="InterPro" id="IPR007627">
    <property type="entry name" value="RNA_pol_sigma70_r2"/>
</dbReference>
<dbReference type="InterPro" id="IPR013249">
    <property type="entry name" value="RNA_pol_sigma70_r4_t2"/>
</dbReference>
<feature type="domain" description="RNA polymerase sigma-70 region 2" evidence="5">
    <location>
        <begin position="26"/>
        <end position="92"/>
    </location>
</feature>
<dbReference type="InterPro" id="IPR036388">
    <property type="entry name" value="WH-like_DNA-bd_sf"/>
</dbReference>
<keyword evidence="4" id="KW-0804">Transcription</keyword>
<evidence type="ECO:0000256" key="3">
    <source>
        <dbReference type="ARBA" id="ARBA00023082"/>
    </source>
</evidence>
<dbReference type="GO" id="GO:0016987">
    <property type="term" value="F:sigma factor activity"/>
    <property type="evidence" value="ECO:0007669"/>
    <property type="project" value="UniProtKB-KW"/>
</dbReference>
<evidence type="ECO:0000313" key="8">
    <source>
        <dbReference type="Proteomes" id="UP000244450"/>
    </source>
</evidence>
<evidence type="ECO:0000256" key="4">
    <source>
        <dbReference type="ARBA" id="ARBA00023163"/>
    </source>
</evidence>
<dbReference type="Pfam" id="PF04542">
    <property type="entry name" value="Sigma70_r2"/>
    <property type="match status" value="1"/>
</dbReference>
<keyword evidence="2" id="KW-0805">Transcription regulation</keyword>
<proteinExistence type="inferred from homology"/>
<dbReference type="NCBIfam" id="TIGR02937">
    <property type="entry name" value="sigma70-ECF"/>
    <property type="match status" value="1"/>
</dbReference>
<dbReference type="Gene3D" id="1.10.10.10">
    <property type="entry name" value="Winged helix-like DNA-binding domain superfamily/Winged helix DNA-binding domain"/>
    <property type="match status" value="1"/>
</dbReference>
<keyword evidence="3" id="KW-0731">Sigma factor</keyword>
<sequence length="195" mass="23700">MYQQYDDRHLLTLLRQHQVPAFNAIYDRYSQPLFLFICSKTDTGDAARDILQDIFTYLWENRTSIEVSTQLRAYLYQCARHKIIDLYRREDRYRRYLQQLVEHFDTQPHLISDRLEHKEKAQRVLEGINHLPERMKEAFMLSRFEHRSIEEIAARMALSQQTVKNQISKALKILRDRYAQTDLLLWLLLLHFMQR</sequence>
<dbReference type="PANTHER" id="PTHR43133">
    <property type="entry name" value="RNA POLYMERASE ECF-TYPE SIGMA FACTO"/>
    <property type="match status" value="1"/>
</dbReference>
<feature type="domain" description="RNA polymerase sigma factor 70 region 4 type 2" evidence="6">
    <location>
        <begin position="122"/>
        <end position="173"/>
    </location>
</feature>
<dbReference type="GO" id="GO:0006352">
    <property type="term" value="P:DNA-templated transcription initiation"/>
    <property type="evidence" value="ECO:0007669"/>
    <property type="project" value="InterPro"/>
</dbReference>
<dbReference type="Proteomes" id="UP000244450">
    <property type="component" value="Unassembled WGS sequence"/>
</dbReference>
<dbReference type="Pfam" id="PF08281">
    <property type="entry name" value="Sigma70_r4_2"/>
    <property type="match status" value="1"/>
</dbReference>
<evidence type="ECO:0000259" key="5">
    <source>
        <dbReference type="Pfam" id="PF04542"/>
    </source>
</evidence>
<dbReference type="PANTHER" id="PTHR43133:SF46">
    <property type="entry name" value="RNA POLYMERASE SIGMA-70 FACTOR ECF SUBFAMILY"/>
    <property type="match status" value="1"/>
</dbReference>
<dbReference type="InterPro" id="IPR013325">
    <property type="entry name" value="RNA_pol_sigma_r2"/>
</dbReference>
<comment type="caution">
    <text evidence="7">The sequence shown here is derived from an EMBL/GenBank/DDBJ whole genome shotgun (WGS) entry which is preliminary data.</text>
</comment>
<dbReference type="RefSeq" id="WP_108686983.1">
    <property type="nucleotide sequence ID" value="NZ_QCYK01000002.1"/>
</dbReference>
<dbReference type="GO" id="GO:0003677">
    <property type="term" value="F:DNA binding"/>
    <property type="evidence" value="ECO:0007669"/>
    <property type="project" value="InterPro"/>
</dbReference>
<name>A0A2T7BFT8_9BACT</name>
<dbReference type="SUPFAM" id="SSF88659">
    <property type="entry name" value="Sigma3 and sigma4 domains of RNA polymerase sigma factors"/>
    <property type="match status" value="1"/>
</dbReference>
<evidence type="ECO:0008006" key="9">
    <source>
        <dbReference type="Google" id="ProtNLM"/>
    </source>
</evidence>
<keyword evidence="8" id="KW-1185">Reference proteome</keyword>
<dbReference type="InterPro" id="IPR014327">
    <property type="entry name" value="RNA_pol_sigma70_bacteroid"/>
</dbReference>
<organism evidence="7 8">
    <name type="scientific">Chitinophaga parva</name>
    <dbReference type="NCBI Taxonomy" id="2169414"/>
    <lineage>
        <taxon>Bacteria</taxon>
        <taxon>Pseudomonadati</taxon>
        <taxon>Bacteroidota</taxon>
        <taxon>Chitinophagia</taxon>
        <taxon>Chitinophagales</taxon>
        <taxon>Chitinophagaceae</taxon>
        <taxon>Chitinophaga</taxon>
    </lineage>
</organism>
<evidence type="ECO:0000313" key="7">
    <source>
        <dbReference type="EMBL" id="PUZ25146.1"/>
    </source>
</evidence>
<evidence type="ECO:0000259" key="6">
    <source>
        <dbReference type="Pfam" id="PF08281"/>
    </source>
</evidence>
<dbReference type="SUPFAM" id="SSF88946">
    <property type="entry name" value="Sigma2 domain of RNA polymerase sigma factors"/>
    <property type="match status" value="1"/>
</dbReference>
<dbReference type="InterPro" id="IPR014284">
    <property type="entry name" value="RNA_pol_sigma-70_dom"/>
</dbReference>
<dbReference type="AlphaFoldDB" id="A0A2T7BFT8"/>
<accession>A0A2T7BFT8</accession>
<dbReference type="InterPro" id="IPR013324">
    <property type="entry name" value="RNA_pol_sigma_r3/r4-like"/>
</dbReference>
<dbReference type="InterPro" id="IPR039425">
    <property type="entry name" value="RNA_pol_sigma-70-like"/>
</dbReference>
<dbReference type="OrthoDB" id="1342792at2"/>
<dbReference type="EMBL" id="QCYK01000002">
    <property type="protein sequence ID" value="PUZ25146.1"/>
    <property type="molecule type" value="Genomic_DNA"/>
</dbReference>
<evidence type="ECO:0000256" key="2">
    <source>
        <dbReference type="ARBA" id="ARBA00023015"/>
    </source>
</evidence>
<gene>
    <name evidence="7" type="ORF">DCC81_12620</name>
</gene>
<dbReference type="CDD" id="cd06171">
    <property type="entry name" value="Sigma70_r4"/>
    <property type="match status" value="1"/>
</dbReference>
<comment type="similarity">
    <text evidence="1">Belongs to the sigma-70 factor family. ECF subfamily.</text>
</comment>
<evidence type="ECO:0000256" key="1">
    <source>
        <dbReference type="ARBA" id="ARBA00010641"/>
    </source>
</evidence>
<reference evidence="7 8" key="1">
    <citation type="submission" date="2018-04" db="EMBL/GenBank/DDBJ databases">
        <title>Chitinophaga fuyangensis sp. nov., isolated from soil in a chemical factory.</title>
        <authorList>
            <person name="Chen K."/>
        </authorList>
    </citation>
    <scope>NUCLEOTIDE SEQUENCE [LARGE SCALE GENOMIC DNA]</scope>
    <source>
        <strain evidence="7 8">LY-1</strain>
    </source>
</reference>
<dbReference type="NCBIfam" id="TIGR02985">
    <property type="entry name" value="Sig70_bacteroi1"/>
    <property type="match status" value="1"/>
</dbReference>
<dbReference type="Gene3D" id="1.10.1740.10">
    <property type="match status" value="1"/>
</dbReference>
<protein>
    <recommendedName>
        <fullName evidence="9">RNA polymerase sigma-70 factor</fullName>
    </recommendedName>
</protein>